<accession>A0ABU7RKT3</accession>
<feature type="compositionally biased region" description="Basic and acidic residues" evidence="4">
    <location>
        <begin position="1173"/>
        <end position="1189"/>
    </location>
</feature>
<feature type="repeat" description="WD" evidence="3">
    <location>
        <begin position="1196"/>
        <end position="1227"/>
    </location>
</feature>
<dbReference type="SUPFAM" id="SSF52540">
    <property type="entry name" value="P-loop containing nucleoside triphosphate hydrolases"/>
    <property type="match status" value="1"/>
</dbReference>
<gene>
    <name evidence="7" type="ORF">V1633_01200</name>
</gene>
<feature type="region of interest" description="Disordered" evidence="4">
    <location>
        <begin position="164"/>
        <end position="213"/>
    </location>
</feature>
<dbReference type="PRINTS" id="PR00320">
    <property type="entry name" value="GPROTEINBRPT"/>
</dbReference>
<dbReference type="SMART" id="SM00530">
    <property type="entry name" value="HTH_XRE"/>
    <property type="match status" value="1"/>
</dbReference>
<feature type="region of interest" description="Disordered" evidence="4">
    <location>
        <begin position="1029"/>
        <end position="1068"/>
    </location>
</feature>
<dbReference type="CDD" id="cd00093">
    <property type="entry name" value="HTH_XRE"/>
    <property type="match status" value="1"/>
</dbReference>
<dbReference type="RefSeq" id="WP_331212197.1">
    <property type="nucleotide sequence ID" value="NZ_JAZGQK010000001.1"/>
</dbReference>
<evidence type="ECO:0000256" key="1">
    <source>
        <dbReference type="ARBA" id="ARBA00022574"/>
    </source>
</evidence>
<dbReference type="Pfam" id="PF00400">
    <property type="entry name" value="WD40"/>
    <property type="match status" value="8"/>
</dbReference>
<proteinExistence type="predicted"/>
<feature type="repeat" description="WD" evidence="3">
    <location>
        <begin position="782"/>
        <end position="823"/>
    </location>
</feature>
<evidence type="ECO:0000256" key="4">
    <source>
        <dbReference type="SAM" id="MobiDB-lite"/>
    </source>
</evidence>
<dbReference type="SMART" id="SM00320">
    <property type="entry name" value="WD40"/>
    <property type="match status" value="13"/>
</dbReference>
<dbReference type="Pfam" id="PF20703">
    <property type="entry name" value="nSTAND1"/>
    <property type="match status" value="1"/>
</dbReference>
<keyword evidence="8" id="KW-1185">Reference proteome</keyword>
<dbReference type="PROSITE" id="PS50294">
    <property type="entry name" value="WD_REPEATS_REGION"/>
    <property type="match status" value="4"/>
</dbReference>
<dbReference type="InterPro" id="IPR001680">
    <property type="entry name" value="WD40_rpt"/>
</dbReference>
<dbReference type="PANTHER" id="PTHR19848:SF8">
    <property type="entry name" value="F-BOX AND WD REPEAT DOMAIN CONTAINING 7"/>
    <property type="match status" value="1"/>
</dbReference>
<dbReference type="InterPro" id="IPR036322">
    <property type="entry name" value="WD40_repeat_dom_sf"/>
</dbReference>
<reference evidence="7 8" key="1">
    <citation type="submission" date="2024-01" db="EMBL/GenBank/DDBJ databases">
        <title>Genome insights into Plantactinospora sonchi sp. nov.</title>
        <authorList>
            <person name="Wang L."/>
        </authorList>
    </citation>
    <scope>NUCLEOTIDE SEQUENCE [LARGE SCALE GENOMIC DNA]</scope>
    <source>
        <strain evidence="7 8">NEAU-QY2</strain>
    </source>
</reference>
<dbReference type="PANTHER" id="PTHR19848">
    <property type="entry name" value="WD40 REPEAT PROTEIN"/>
    <property type="match status" value="1"/>
</dbReference>
<dbReference type="SUPFAM" id="SSF50978">
    <property type="entry name" value="WD40 repeat-like"/>
    <property type="match status" value="2"/>
</dbReference>
<feature type="region of interest" description="Disordered" evidence="4">
    <location>
        <begin position="1168"/>
        <end position="1191"/>
    </location>
</feature>
<feature type="repeat" description="WD" evidence="3">
    <location>
        <begin position="739"/>
        <end position="771"/>
    </location>
</feature>
<dbReference type="InterPro" id="IPR015943">
    <property type="entry name" value="WD40/YVTN_repeat-like_dom_sf"/>
</dbReference>
<dbReference type="Proteomes" id="UP001332243">
    <property type="component" value="Unassembled WGS sequence"/>
</dbReference>
<protein>
    <recommendedName>
        <fullName evidence="6">HTH cro/C1-type domain-containing protein</fullName>
    </recommendedName>
</protein>
<comment type="caution">
    <text evidence="7">The sequence shown here is derived from an EMBL/GenBank/DDBJ whole genome shotgun (WGS) entry which is preliminary data.</text>
</comment>
<keyword evidence="5" id="KW-0812">Transmembrane</keyword>
<feature type="repeat" description="WD" evidence="3">
    <location>
        <begin position="832"/>
        <end position="866"/>
    </location>
</feature>
<dbReference type="PROSITE" id="PS00678">
    <property type="entry name" value="WD_REPEATS_1"/>
    <property type="match status" value="2"/>
</dbReference>
<dbReference type="InterPro" id="IPR049052">
    <property type="entry name" value="nSTAND1"/>
</dbReference>
<dbReference type="PROSITE" id="PS50082">
    <property type="entry name" value="WD_REPEATS_2"/>
    <property type="match status" value="8"/>
</dbReference>
<feature type="domain" description="HTH cro/C1-type" evidence="6">
    <location>
        <begin position="21"/>
        <end position="77"/>
    </location>
</feature>
<dbReference type="InterPro" id="IPR001387">
    <property type="entry name" value="Cro/C1-type_HTH"/>
</dbReference>
<dbReference type="CDD" id="cd00200">
    <property type="entry name" value="WD40"/>
    <property type="match status" value="2"/>
</dbReference>
<evidence type="ECO:0000256" key="5">
    <source>
        <dbReference type="SAM" id="Phobius"/>
    </source>
</evidence>
<keyword evidence="2" id="KW-0677">Repeat</keyword>
<keyword evidence="5" id="KW-1133">Transmembrane helix</keyword>
<keyword evidence="5" id="KW-0472">Membrane</keyword>
<dbReference type="InterPro" id="IPR020472">
    <property type="entry name" value="WD40_PAC1"/>
</dbReference>
<evidence type="ECO:0000313" key="8">
    <source>
        <dbReference type="Proteomes" id="UP001332243"/>
    </source>
</evidence>
<dbReference type="Gene3D" id="2.130.10.10">
    <property type="entry name" value="YVTN repeat-like/Quinoprotein amine dehydrogenase"/>
    <property type="match status" value="3"/>
</dbReference>
<keyword evidence="1 3" id="KW-0853">WD repeat</keyword>
<feature type="repeat" description="WD" evidence="3">
    <location>
        <begin position="1067"/>
        <end position="1098"/>
    </location>
</feature>
<feature type="repeat" description="WD" evidence="3">
    <location>
        <begin position="1294"/>
        <end position="1315"/>
    </location>
</feature>
<organism evidence="7 8">
    <name type="scientific">Plantactinospora sonchi</name>
    <dbReference type="NCBI Taxonomy" id="1544735"/>
    <lineage>
        <taxon>Bacteria</taxon>
        <taxon>Bacillati</taxon>
        <taxon>Actinomycetota</taxon>
        <taxon>Actinomycetes</taxon>
        <taxon>Micromonosporales</taxon>
        <taxon>Micromonosporaceae</taxon>
        <taxon>Plantactinospora</taxon>
    </lineage>
</organism>
<sequence>MPRPEGELGPGSPAVMEFAAGLRLLREKAGHPGYRELARRAHFSATTLSEAAGGRRLPTLAVTLAYVNACGGDPAEWTARWQDLARTETGGGPSDPVRAGEDDMPYQGLLAYGPERAEWFFGREDVVADLRHRLAHRRFVALFGASGSGKSSVLRAGLVPAATTGGPTPGATTGGPAATANGSAPGTTTCGPAATADDPTPGTTVNGSAPGASAVAAGGPAPAVLVLTPGPDPLGELAVQFGRPLRIPAGTLRADLAADPSRLHLVVRQLLADASPESELWLVVDQFEEIFTLCRDADGRAGFVAALLTAVHTPGSRLRVVLGVRADFYGRCAELPELVGALADAQVLIGPMTATQIRDAVVRPAERAGAMVEGALVSTIVAQVAGRVGALPVASHVLLETWRRRRGNAVTLAGYRAAGGVDGAVAQSAERIWQEFTVDQRRVARHLLLRLVEIGTGDEPDAAHRVDRTELPTARRMGRSELDETDPPTLGVLERLAAARLVTVDDRSVRLAHEALLDAWPRLRRWLEEDLDGVRVHRRLTQAAASWRSLDHDPGGLYRGLALSRARAWAQAHPESLTGPEREFLDASRAAEDAVARRRRNRRRLVGGALAGVVAVVTVLAGVAVVQAGQARDQRDLAVHRQLVAGARAQLPRDPQLAFMLARMAYDLRPDTEAETVFRQATLHWRGLGSRQILDTRRVLVTRLKNAALTPDGRYVAVAAPDGTVWWWDGTEPSGPVPLPDPGRDMHALAISPDGRWVASGHRDPAVRLWDTADLGGGPVLLSGHRGAVLDVRFSPDGRWLATGDGDGTVRIWDVSRRPRARVLPHAGRGGVYSLAWSPQGRRLAAATVAGPARVWDLTAPERPPTELADSTGSADGLLFSPDGRRVAATDNVAGEGSSLRIWNVTGGDRPVLLGRLRGVLPAVFSPDGRRLITKNSYGVIGVWDTAGTNDPLPLRGHAGAVCALTLTPDGRLVSVGEDGTVRVWDVGGAYDPSVFRPHAGLVHAARFSPDGRHVASAGIYDGTVRVWPATDRADPGSSGAGSPPPENGSPTGTASPTPDGTGPAVLAGHAGMTMDVAFAPDGTRLASLDAAGTVRLWGWPGGQLRNTFLAGPASRITFDPTGRRLLTSGGGGITLWDRIDNQPPEPVRLGPAGTGAAFSPDGRRLATGADDGTVRLHDVTGDDPRPPTDRPVLTLAGATEPVSSVSFSPDGTRVAALARDSTIRIWPATGGAPTVVLASAGQGNATTRLAYTPGGRHLALLGGEELTGIQLWPAAGGTTPVTLRTLGPGPLGFTFAPDGERIATVHSDGSVRVWRCDVCGPVDRLLATADTRATRPFTPDERRTFLLDDVPDAGS</sequence>
<feature type="repeat" description="WD" evidence="3">
    <location>
        <begin position="955"/>
        <end position="987"/>
    </location>
</feature>
<evidence type="ECO:0000256" key="2">
    <source>
        <dbReference type="ARBA" id="ARBA00022737"/>
    </source>
</evidence>
<evidence type="ECO:0000313" key="7">
    <source>
        <dbReference type="EMBL" id="MEE6257103.1"/>
    </source>
</evidence>
<dbReference type="EMBL" id="JAZGQK010000001">
    <property type="protein sequence ID" value="MEE6257103.1"/>
    <property type="molecule type" value="Genomic_DNA"/>
</dbReference>
<dbReference type="InterPro" id="IPR019775">
    <property type="entry name" value="WD40_repeat_CS"/>
</dbReference>
<evidence type="ECO:0000256" key="3">
    <source>
        <dbReference type="PROSITE-ProRule" id="PRU00221"/>
    </source>
</evidence>
<name>A0ABU7RKT3_9ACTN</name>
<feature type="transmembrane region" description="Helical" evidence="5">
    <location>
        <begin position="605"/>
        <end position="626"/>
    </location>
</feature>
<dbReference type="InterPro" id="IPR027417">
    <property type="entry name" value="P-loop_NTPase"/>
</dbReference>
<evidence type="ECO:0000259" key="6">
    <source>
        <dbReference type="SMART" id="SM00530"/>
    </source>
</evidence>
<feature type="repeat" description="WD" evidence="3">
    <location>
        <begin position="996"/>
        <end position="1028"/>
    </location>
</feature>